<name>A0A6G9AN66_9BACT</name>
<keyword evidence="1" id="KW-0812">Transmembrane</keyword>
<keyword evidence="4" id="KW-1185">Reference proteome</keyword>
<dbReference type="RefSeq" id="WP_167209337.1">
    <property type="nucleotide sequence ID" value="NZ_CP050063.1"/>
</dbReference>
<sequence length="74" mass="8628">MTHQAKWGTVAPVNPKKGFRIHLLVFLLATPAIWLIWYLTDSTYPWPIWSTLAWAIGVLFHYLGVFVFKKSINR</sequence>
<dbReference type="InterPro" id="IPR025698">
    <property type="entry name" value="2TM_dom"/>
</dbReference>
<dbReference type="Proteomes" id="UP000501802">
    <property type="component" value="Chromosome"/>
</dbReference>
<keyword evidence="1" id="KW-0472">Membrane</keyword>
<organism evidence="3 4">
    <name type="scientific">Spirosoma aureum</name>
    <dbReference type="NCBI Taxonomy" id="2692134"/>
    <lineage>
        <taxon>Bacteria</taxon>
        <taxon>Pseudomonadati</taxon>
        <taxon>Bacteroidota</taxon>
        <taxon>Cytophagia</taxon>
        <taxon>Cytophagales</taxon>
        <taxon>Cytophagaceae</taxon>
        <taxon>Spirosoma</taxon>
    </lineage>
</organism>
<feature type="transmembrane region" description="Helical" evidence="1">
    <location>
        <begin position="46"/>
        <end position="68"/>
    </location>
</feature>
<accession>A0A6G9AN66</accession>
<keyword evidence="1" id="KW-1133">Transmembrane helix</keyword>
<dbReference type="KEGG" id="spib:G8759_15185"/>
<feature type="domain" description="2TM" evidence="2">
    <location>
        <begin position="13"/>
        <end position="69"/>
    </location>
</feature>
<proteinExistence type="predicted"/>
<evidence type="ECO:0000259" key="2">
    <source>
        <dbReference type="Pfam" id="PF13239"/>
    </source>
</evidence>
<protein>
    <submittedName>
        <fullName evidence="3">2TM domain-containing protein</fullName>
    </submittedName>
</protein>
<evidence type="ECO:0000256" key="1">
    <source>
        <dbReference type="SAM" id="Phobius"/>
    </source>
</evidence>
<feature type="transmembrane region" description="Helical" evidence="1">
    <location>
        <begin position="21"/>
        <end position="40"/>
    </location>
</feature>
<dbReference type="Pfam" id="PF13239">
    <property type="entry name" value="2TM"/>
    <property type="match status" value="1"/>
</dbReference>
<evidence type="ECO:0000313" key="4">
    <source>
        <dbReference type="Proteomes" id="UP000501802"/>
    </source>
</evidence>
<gene>
    <name evidence="3" type="ORF">G8759_15185</name>
</gene>
<reference evidence="3 4" key="1">
    <citation type="submission" date="2020-03" db="EMBL/GenBank/DDBJ databases">
        <authorList>
            <person name="Kim M.K."/>
        </authorList>
    </citation>
    <scope>NUCLEOTIDE SEQUENCE [LARGE SCALE GENOMIC DNA]</scope>
    <source>
        <strain evidence="3 4">BT328</strain>
    </source>
</reference>
<dbReference type="EMBL" id="CP050063">
    <property type="protein sequence ID" value="QIP13858.1"/>
    <property type="molecule type" value="Genomic_DNA"/>
</dbReference>
<evidence type="ECO:0000313" key="3">
    <source>
        <dbReference type="EMBL" id="QIP13858.1"/>
    </source>
</evidence>
<dbReference type="AlphaFoldDB" id="A0A6G9AN66"/>